<evidence type="ECO:0000313" key="4">
    <source>
        <dbReference type="Proteomes" id="UP000290582"/>
    </source>
</evidence>
<dbReference type="RefSeq" id="XP_037490409.1">
    <property type="nucleotide sequence ID" value="XM_037634297.1"/>
</dbReference>
<feature type="region of interest" description="Disordered" evidence="1">
    <location>
        <begin position="251"/>
        <end position="418"/>
    </location>
</feature>
<dbReference type="AlphaFoldDB" id="A0A449BS14"/>
<name>A0A449BS14_PLAVN</name>
<feature type="compositionally biased region" description="Low complexity" evidence="1">
    <location>
        <begin position="515"/>
        <end position="537"/>
    </location>
</feature>
<feature type="transmembrane region" description="Helical" evidence="2">
    <location>
        <begin position="606"/>
        <end position="626"/>
    </location>
</feature>
<protein>
    <submittedName>
        <fullName evidence="3">PIR protein CIR protein</fullName>
    </submittedName>
</protein>
<feature type="transmembrane region" description="Helical" evidence="2">
    <location>
        <begin position="686"/>
        <end position="706"/>
    </location>
</feature>
<keyword evidence="2" id="KW-0472">Membrane</keyword>
<feature type="compositionally biased region" description="Low complexity" evidence="1">
    <location>
        <begin position="320"/>
        <end position="330"/>
    </location>
</feature>
<evidence type="ECO:0000256" key="1">
    <source>
        <dbReference type="SAM" id="MobiDB-lite"/>
    </source>
</evidence>
<feature type="compositionally biased region" description="Gly residues" evidence="1">
    <location>
        <begin position="369"/>
        <end position="381"/>
    </location>
</feature>
<dbReference type="Proteomes" id="UP000290582">
    <property type="component" value="Chromosome PVVCY_09"/>
</dbReference>
<feature type="compositionally biased region" description="Polar residues" evidence="1">
    <location>
        <begin position="408"/>
        <end position="418"/>
    </location>
</feature>
<feature type="compositionally biased region" description="Gly residues" evidence="1">
    <location>
        <begin position="391"/>
        <end position="400"/>
    </location>
</feature>
<keyword evidence="2" id="KW-1133">Transmembrane helix</keyword>
<evidence type="ECO:0000256" key="2">
    <source>
        <dbReference type="SAM" id="Phobius"/>
    </source>
</evidence>
<dbReference type="GeneID" id="59893028"/>
<reference evidence="3 4" key="1">
    <citation type="submission" date="2019-01" db="EMBL/GenBank/DDBJ databases">
        <authorList>
            <person name="Ramaprasad A."/>
        </authorList>
    </citation>
    <scope>NUCLEOTIDE SEQUENCE [LARGE SCALE GENOMIC DNA]</scope>
</reference>
<evidence type="ECO:0000313" key="3">
    <source>
        <dbReference type="EMBL" id="VEV56202.1"/>
    </source>
</evidence>
<sequence length="715" mass="79020">MMPIYSLKTKSHYNGSQTNGDSYFNDENVDTTKIKKDPVIKGYCRDGGCKTNEDYINALIAYIIMKFKDTIRINSRYNDYDEYLLMWISDKLFKMYHESQGTNKKIGFVYSITLNQAYEDYLDKHKQRLNYWVLLNMQQGLKEANLKYMSEFYKLLNIICKIITDYNSRTRNKKITKYSTDCRRQYRTLYNNIPKCKSYFDLLNKLKGIYDDFSSDIKKNDLKTNLKKLTLENGTEMNAVKGFKRYNFSDSKCKTPKKKRTSSKPSKPNSGPASTIKIQRGSPGSQGVSNATGNQLSNQENTSKGPDNGSIGGSDGNQVSQEGSEGSKSGQDAKDSEPGGSGSEKTDTDNDPSNKGGPQGDQGDSVDGPGSGQGDKGGQVGGSNSDQVNQGGLGSSGDGSGSDPVEKGSQSMSGDPVDTGQSFFRITLKGIDKLNTGIKFFEKHKKKIVEAKETINNLYNTSMSNIKIAYDNSMKILNSIIDNISNQPEKVNMPSTLDGNKLGSGGTGGGPPTPNGSSPSQKDSPQTPSGTSPTTLPLPDPKEQTSPLQSPQDSSGKQNYDQNDQGGSQKIVTNPVVKSENPGTETKGNGITKIGDIYVLKEYKQIGISIIVLLIPITLTILHKYLSSGWRKELKKKTNMKKVINSIGEKKQIQIIIKSSNQKKNTKKSINSVYGEKSPSLNIYKIMQADPVPFINLFFLLIFFVYKRKRDFIEL</sequence>
<dbReference type="OrthoDB" id="373277at2759"/>
<keyword evidence="2" id="KW-0812">Transmembrane</keyword>
<dbReference type="Pfam" id="PF06022">
    <property type="entry name" value="Cir_Bir_Yir"/>
    <property type="match status" value="1"/>
</dbReference>
<organism evidence="3 4">
    <name type="scientific">Plasmodium vinckei vinckei</name>
    <dbReference type="NCBI Taxonomy" id="54757"/>
    <lineage>
        <taxon>Eukaryota</taxon>
        <taxon>Sar</taxon>
        <taxon>Alveolata</taxon>
        <taxon>Apicomplexa</taxon>
        <taxon>Aconoidasida</taxon>
        <taxon>Haemosporida</taxon>
        <taxon>Plasmodiidae</taxon>
        <taxon>Plasmodium</taxon>
        <taxon>Plasmodium (Vinckeia)</taxon>
    </lineage>
</organism>
<feature type="compositionally biased region" description="Polar residues" evidence="1">
    <location>
        <begin position="271"/>
        <end position="305"/>
    </location>
</feature>
<dbReference type="EMBL" id="LR215065">
    <property type="protein sequence ID" value="VEV56202.1"/>
    <property type="molecule type" value="Genomic_DNA"/>
</dbReference>
<dbReference type="InterPro" id="IPR006477">
    <property type="entry name" value="Yir_bir_cir"/>
</dbReference>
<dbReference type="KEGG" id="pvv:PVVCY_0900100"/>
<feature type="compositionally biased region" description="Polar residues" evidence="1">
    <location>
        <begin position="544"/>
        <end position="572"/>
    </location>
</feature>
<feature type="compositionally biased region" description="Polar residues" evidence="1">
    <location>
        <begin position="489"/>
        <end position="498"/>
    </location>
</feature>
<feature type="region of interest" description="Disordered" evidence="1">
    <location>
        <begin position="489"/>
        <end position="590"/>
    </location>
</feature>
<accession>A0A449BS14</accession>
<gene>
    <name evidence="3" type="ORF">PVVCY_0900100</name>
</gene>
<proteinExistence type="predicted"/>
<dbReference type="VEuPathDB" id="PlasmoDB:PVVCY_0900100"/>